<comment type="caution">
    <text evidence="1">The sequence shown here is derived from an EMBL/GenBank/DDBJ whole genome shotgun (WGS) entry which is preliminary data.</text>
</comment>
<dbReference type="RefSeq" id="WP_165832448.1">
    <property type="nucleotide sequence ID" value="NZ_JACCEX010000001.1"/>
</dbReference>
<reference evidence="1 2" key="1">
    <citation type="submission" date="2018-04" db="EMBL/GenBank/DDBJ databases">
        <title>Genomic Encyclopedia of Type Strains, Phase IV (KMG-IV): sequencing the most valuable type-strain genomes for metagenomic binning, comparative biology and taxonomic classification.</title>
        <authorList>
            <person name="Goeker M."/>
        </authorList>
    </citation>
    <scope>NUCLEOTIDE SEQUENCE [LARGE SCALE GENOMIC DNA]</scope>
    <source>
        <strain evidence="1 2">DSM 10065</strain>
    </source>
</reference>
<dbReference type="Proteomes" id="UP000246145">
    <property type="component" value="Unassembled WGS sequence"/>
</dbReference>
<gene>
    <name evidence="1" type="ORF">C7440_1024</name>
</gene>
<proteinExistence type="predicted"/>
<dbReference type="AlphaFoldDB" id="A0A2U1CRW7"/>
<protein>
    <submittedName>
        <fullName evidence="1">Uncharacterized protein</fullName>
    </submittedName>
</protein>
<name>A0A2U1CRW7_9BURK</name>
<accession>A0A2U1CRW7</accession>
<evidence type="ECO:0000313" key="1">
    <source>
        <dbReference type="EMBL" id="PVY68613.1"/>
    </source>
</evidence>
<dbReference type="EMBL" id="QEKO01000001">
    <property type="protein sequence ID" value="PVY68613.1"/>
    <property type="molecule type" value="Genomic_DNA"/>
</dbReference>
<keyword evidence="2" id="KW-1185">Reference proteome</keyword>
<organism evidence="1 2">
    <name type="scientific">Pusillimonas noertemannii</name>
    <dbReference type="NCBI Taxonomy" id="305977"/>
    <lineage>
        <taxon>Bacteria</taxon>
        <taxon>Pseudomonadati</taxon>
        <taxon>Pseudomonadota</taxon>
        <taxon>Betaproteobacteria</taxon>
        <taxon>Burkholderiales</taxon>
        <taxon>Alcaligenaceae</taxon>
        <taxon>Pusillimonas</taxon>
    </lineage>
</organism>
<sequence length="58" mass="7063">MKIVEAWRVDYVRYRNPEFSGRYYAKDKADAERAAEKLRQMKHISDVRITQPTQPHRR</sequence>
<evidence type="ECO:0000313" key="2">
    <source>
        <dbReference type="Proteomes" id="UP000246145"/>
    </source>
</evidence>